<dbReference type="AlphaFoldDB" id="W4VJP6"/>
<reference evidence="2 3" key="1">
    <citation type="journal article" date="2014" name="Genome Announc.">
        <title>Draft Genome Sequence of the Boron-Tolerant and Moderately Halotolerant Bacterium Gracilibacillus boraciitolerans JCM 21714T.</title>
        <authorList>
            <person name="Ahmed I."/>
            <person name="Oshima K."/>
            <person name="Suda W."/>
            <person name="Kitamura K."/>
            <person name="Iida T."/>
            <person name="Ohmori Y."/>
            <person name="Fujiwara T."/>
            <person name="Hattori M."/>
            <person name="Ohkuma M."/>
        </authorList>
    </citation>
    <scope>NUCLEOTIDE SEQUENCE [LARGE SCALE GENOMIC DNA]</scope>
    <source>
        <strain evidence="2 3">JCM 21714</strain>
    </source>
</reference>
<dbReference type="OrthoDB" id="2991760at2"/>
<dbReference type="STRING" id="1298598.JCM21714_2075"/>
<gene>
    <name evidence="2" type="ORF">JCM21714_2075</name>
</gene>
<dbReference type="EMBL" id="BAVS01000009">
    <property type="protein sequence ID" value="GAE93043.1"/>
    <property type="molecule type" value="Genomic_DNA"/>
</dbReference>
<dbReference type="RefSeq" id="WP_035723102.1">
    <property type="nucleotide sequence ID" value="NZ_BAVS01000009.1"/>
</dbReference>
<comment type="caution">
    <text evidence="2">The sequence shown here is derived from an EMBL/GenBank/DDBJ whole genome shotgun (WGS) entry which is preliminary data.</text>
</comment>
<evidence type="ECO:0000256" key="1">
    <source>
        <dbReference type="SAM" id="MobiDB-lite"/>
    </source>
</evidence>
<proteinExistence type="predicted"/>
<dbReference type="Proteomes" id="UP000019102">
    <property type="component" value="Unassembled WGS sequence"/>
</dbReference>
<feature type="compositionally biased region" description="Low complexity" evidence="1">
    <location>
        <begin position="90"/>
        <end position="101"/>
    </location>
</feature>
<organism evidence="2 3">
    <name type="scientific">Gracilibacillus boraciitolerans JCM 21714</name>
    <dbReference type="NCBI Taxonomy" id="1298598"/>
    <lineage>
        <taxon>Bacteria</taxon>
        <taxon>Bacillati</taxon>
        <taxon>Bacillota</taxon>
        <taxon>Bacilli</taxon>
        <taxon>Bacillales</taxon>
        <taxon>Bacillaceae</taxon>
        <taxon>Gracilibacillus</taxon>
    </lineage>
</organism>
<feature type="region of interest" description="Disordered" evidence="1">
    <location>
        <begin position="87"/>
        <end position="108"/>
    </location>
</feature>
<evidence type="ECO:0000313" key="2">
    <source>
        <dbReference type="EMBL" id="GAE93043.1"/>
    </source>
</evidence>
<evidence type="ECO:0000313" key="3">
    <source>
        <dbReference type="Proteomes" id="UP000019102"/>
    </source>
</evidence>
<protein>
    <submittedName>
        <fullName evidence="2">Uncharacterized protein</fullName>
    </submittedName>
</protein>
<sequence length="120" mass="13928">MCLKEVYSLRITKSDNDIKEYLKQFPTQEQSNAIKKILKYGIDKLQQEFKDEQYIKGLEQKINTFQSEQSEQMKMLFDILQSGSLEIKENSNSTDNQNNNTEISDSLKKSMQESISIFGG</sequence>
<accession>W4VJP6</accession>
<keyword evidence="3" id="KW-1185">Reference proteome</keyword>
<name>W4VJP6_9BACI</name>